<dbReference type="Proteomes" id="UP000683493">
    <property type="component" value="Chromosome"/>
</dbReference>
<proteinExistence type="predicted"/>
<keyword evidence="3" id="KW-0328">Glycosyltransferase</keyword>
<reference evidence="3 4" key="1">
    <citation type="submission" date="2021-06" db="EMBL/GenBank/DDBJ databases">
        <title>Gemonas diversity in paddy soil.</title>
        <authorList>
            <person name="Liu G."/>
        </authorList>
    </citation>
    <scope>NUCLEOTIDE SEQUENCE [LARGE SCALE GENOMIC DNA]</scope>
    <source>
        <strain evidence="3 4">RG29</strain>
    </source>
</reference>
<protein>
    <submittedName>
        <fullName evidence="3">Glycosyltransferase</fullName>
        <ecNumber evidence="3">2.4.-.-</ecNumber>
    </submittedName>
</protein>
<organism evidence="3 4">
    <name type="scientific">Geomonas diazotrophica</name>
    <dbReference type="NCBI Taxonomy" id="2843197"/>
    <lineage>
        <taxon>Bacteria</taxon>
        <taxon>Pseudomonadati</taxon>
        <taxon>Thermodesulfobacteriota</taxon>
        <taxon>Desulfuromonadia</taxon>
        <taxon>Geobacterales</taxon>
        <taxon>Geobacteraceae</taxon>
        <taxon>Geomonas</taxon>
    </lineage>
</organism>
<dbReference type="InterPro" id="IPR001296">
    <property type="entry name" value="Glyco_trans_1"/>
</dbReference>
<evidence type="ECO:0000259" key="2">
    <source>
        <dbReference type="Pfam" id="PF13439"/>
    </source>
</evidence>
<feature type="domain" description="Glycosyltransferase subfamily 4-like N-terminal" evidence="2">
    <location>
        <begin position="22"/>
        <end position="184"/>
    </location>
</feature>
<dbReference type="EMBL" id="CP076724">
    <property type="protein sequence ID" value="QWV95943.1"/>
    <property type="molecule type" value="Genomic_DNA"/>
</dbReference>
<evidence type="ECO:0000313" key="3">
    <source>
        <dbReference type="EMBL" id="QWV95943.1"/>
    </source>
</evidence>
<dbReference type="GO" id="GO:0016757">
    <property type="term" value="F:glycosyltransferase activity"/>
    <property type="evidence" value="ECO:0007669"/>
    <property type="project" value="UniProtKB-KW"/>
</dbReference>
<dbReference type="EC" id="2.4.-.-" evidence="3"/>
<dbReference type="Pfam" id="PF13439">
    <property type="entry name" value="Glyco_transf_4"/>
    <property type="match status" value="1"/>
</dbReference>
<evidence type="ECO:0000313" key="4">
    <source>
        <dbReference type="Proteomes" id="UP000683493"/>
    </source>
</evidence>
<sequence>MRILEIITVPFFTPRGTAFSSLERTKALSRMGHCVDVLTYPLGDPVDLPNVSLHRAAKLPFINSLRMGPSFQKLVLDIFLAAKTARWLLAHGPYDLIIAHEESAFWVAFLRHCSRARFIYDMHSSLVEQLTNFKYSESGVVKKVFSTLENFALRSADGIIVICPELETLVRRTVPGCPVRLIENLPVSWDAEPSSSQEIQRLKAELGLDGCKVAMYTGSFGWNQGVELALDAVASLRNDFPELRLVLIGGTGADLCRVRAYAAQRDMESFSLVLEPQPHTAMPAYMEIADVLLSPRCEGTNTPLKIYSYLQSGKPIVATDLLTHTQVLSAEVAELVAPDAVSLAAGIRRILTDAEYARELGLRGARLAREVYGIERYLEQVQEILEQATAPDREREARQPAADRLP</sequence>
<evidence type="ECO:0000259" key="1">
    <source>
        <dbReference type="Pfam" id="PF00534"/>
    </source>
</evidence>
<keyword evidence="4" id="KW-1185">Reference proteome</keyword>
<dbReference type="InterPro" id="IPR028098">
    <property type="entry name" value="Glyco_trans_4-like_N"/>
</dbReference>
<dbReference type="PANTHER" id="PTHR12526">
    <property type="entry name" value="GLYCOSYLTRANSFERASE"/>
    <property type="match status" value="1"/>
</dbReference>
<dbReference type="PANTHER" id="PTHR12526:SF622">
    <property type="entry name" value="GLYCOSYLTRANSFERASE (GROUP I)"/>
    <property type="match status" value="1"/>
</dbReference>
<feature type="domain" description="Glycosyl transferase family 1" evidence="1">
    <location>
        <begin position="203"/>
        <end position="361"/>
    </location>
</feature>
<gene>
    <name evidence="3" type="ORF">KP005_11155</name>
</gene>
<dbReference type="Pfam" id="PF00534">
    <property type="entry name" value="Glycos_transf_1"/>
    <property type="match status" value="1"/>
</dbReference>
<dbReference type="CDD" id="cd03794">
    <property type="entry name" value="GT4_WbuB-like"/>
    <property type="match status" value="1"/>
</dbReference>
<accession>A0ABX8JC98</accession>
<name>A0ABX8JC98_9BACT</name>
<keyword evidence="3" id="KW-0808">Transferase</keyword>